<evidence type="ECO:0000313" key="3">
    <source>
        <dbReference type="Proteomes" id="UP000037751"/>
    </source>
</evidence>
<reference evidence="2 3" key="1">
    <citation type="submission" date="2015-07" db="EMBL/GenBank/DDBJ databases">
        <title>Draft Genome Sequence of Malassezia furfur CBS1878 and Malassezia pachydermatis CBS1879.</title>
        <authorList>
            <person name="Triana S."/>
            <person name="Ohm R."/>
            <person name="Gonzalez A."/>
            <person name="DeCock H."/>
            <person name="Restrepo S."/>
            <person name="Celis A."/>
        </authorList>
    </citation>
    <scope>NUCLEOTIDE SEQUENCE [LARGE SCALE GENOMIC DNA]</scope>
    <source>
        <strain evidence="2 3">CBS 1879</strain>
    </source>
</reference>
<sequence>MHEELPLLSALCRRGEMPYRLAKPFLQQCRPDQLRAIEAASPKARHIVHLTLELWHRACVRDFSDVRKAEEEGTLSTPTSWRDMYAVGGRSTDPR</sequence>
<protein>
    <submittedName>
        <fullName evidence="2">Transcription elongation factor b polypeptide 3</fullName>
    </submittedName>
</protein>
<dbReference type="GO" id="GO:0006368">
    <property type="term" value="P:transcription elongation by RNA polymerase II"/>
    <property type="evidence" value="ECO:0007669"/>
    <property type="project" value="InterPro"/>
</dbReference>
<dbReference type="AlphaFoldDB" id="A0A0N0RRY6"/>
<dbReference type="STRING" id="77020.A0A0N0RRY6"/>
<dbReference type="GO" id="GO:0003746">
    <property type="term" value="F:translation elongation factor activity"/>
    <property type="evidence" value="ECO:0007669"/>
    <property type="project" value="UniProtKB-KW"/>
</dbReference>
<dbReference type="EMBL" id="LGAV01000008">
    <property type="protein sequence ID" value="KOS12972.1"/>
    <property type="molecule type" value="Genomic_DNA"/>
</dbReference>
<dbReference type="Gene3D" id="6.10.250.3180">
    <property type="match status" value="1"/>
</dbReference>
<keyword evidence="2" id="KW-0648">Protein biosynthesis</keyword>
<name>A0A0N0RRY6_9BASI</name>
<dbReference type="GeneID" id="28726848"/>
<dbReference type="InterPro" id="IPR051870">
    <property type="entry name" value="Elongin-A_domain"/>
</dbReference>
<dbReference type="OrthoDB" id="21513at2759"/>
<evidence type="ECO:0000313" key="2">
    <source>
        <dbReference type="EMBL" id="KOS12972.1"/>
    </source>
</evidence>
<dbReference type="RefSeq" id="XP_017990604.1">
    <property type="nucleotide sequence ID" value="XM_018134973.1"/>
</dbReference>
<dbReference type="PANTHER" id="PTHR15141">
    <property type="entry name" value="TRANSCRIPTION ELONGATION FACTOR B POLYPEPTIDE 3"/>
    <property type="match status" value="1"/>
</dbReference>
<gene>
    <name evidence="2" type="ORF">Malapachy_0454</name>
</gene>
<dbReference type="Pfam" id="PF06881">
    <property type="entry name" value="Elongin_A"/>
    <property type="match status" value="1"/>
</dbReference>
<keyword evidence="3" id="KW-1185">Reference proteome</keyword>
<dbReference type="VEuPathDB" id="FungiDB:Malapachy_0454"/>
<evidence type="ECO:0000256" key="1">
    <source>
        <dbReference type="SAM" id="MobiDB-lite"/>
    </source>
</evidence>
<keyword evidence="2" id="KW-0251">Elongation factor</keyword>
<comment type="caution">
    <text evidence="2">The sequence shown here is derived from an EMBL/GenBank/DDBJ whole genome shotgun (WGS) entry which is preliminary data.</text>
</comment>
<dbReference type="GO" id="GO:0070449">
    <property type="term" value="C:elongin complex"/>
    <property type="evidence" value="ECO:0007669"/>
    <property type="project" value="InterPro"/>
</dbReference>
<dbReference type="PANTHER" id="PTHR15141:SF76">
    <property type="entry name" value="TRANSCRIPTION ELONGATION FACTOR B POLYPEPTIDE 3"/>
    <property type="match status" value="1"/>
</dbReference>
<dbReference type="Proteomes" id="UP000037751">
    <property type="component" value="Unassembled WGS sequence"/>
</dbReference>
<proteinExistence type="predicted"/>
<feature type="region of interest" description="Disordered" evidence="1">
    <location>
        <begin position="70"/>
        <end position="95"/>
    </location>
</feature>
<dbReference type="InterPro" id="IPR010684">
    <property type="entry name" value="RNA_pol_II_trans_fac_SIII_A"/>
</dbReference>
<accession>A0A0N0RRY6</accession>
<organism evidence="2 3">
    <name type="scientific">Malassezia pachydermatis</name>
    <dbReference type="NCBI Taxonomy" id="77020"/>
    <lineage>
        <taxon>Eukaryota</taxon>
        <taxon>Fungi</taxon>
        <taxon>Dikarya</taxon>
        <taxon>Basidiomycota</taxon>
        <taxon>Ustilaginomycotina</taxon>
        <taxon>Malasseziomycetes</taxon>
        <taxon>Malasseziales</taxon>
        <taxon>Malasseziaceae</taxon>
        <taxon>Malassezia</taxon>
    </lineage>
</organism>